<reference evidence="10 11" key="1">
    <citation type="submission" date="2016-03" db="EMBL/GenBank/DDBJ databases">
        <title>Whole genome sequencing of Grifola frondosa 9006-11.</title>
        <authorList>
            <person name="Min B."/>
            <person name="Park H."/>
            <person name="Kim J.-G."/>
            <person name="Cho H."/>
            <person name="Oh Y.-L."/>
            <person name="Kong W.-S."/>
            <person name="Choi I.-G."/>
        </authorList>
    </citation>
    <scope>NUCLEOTIDE SEQUENCE [LARGE SCALE GENOMIC DNA]</scope>
    <source>
        <strain evidence="10 11">9006-11</strain>
    </source>
</reference>
<proteinExistence type="inferred from homology"/>
<evidence type="ECO:0000256" key="6">
    <source>
        <dbReference type="ARBA" id="ARBA00022777"/>
    </source>
</evidence>
<dbReference type="InterPro" id="IPR011009">
    <property type="entry name" value="Kinase-like_dom_sf"/>
</dbReference>
<evidence type="ECO:0000313" key="11">
    <source>
        <dbReference type="Proteomes" id="UP000092993"/>
    </source>
</evidence>
<dbReference type="PROSITE" id="PS00108">
    <property type="entry name" value="PROTEIN_KINASE_ST"/>
    <property type="match status" value="1"/>
</dbReference>
<keyword evidence="6 10" id="KW-0418">Kinase</keyword>
<dbReference type="Pfam" id="PF00069">
    <property type="entry name" value="Pkinase"/>
    <property type="match status" value="1"/>
</dbReference>
<dbReference type="InterPro" id="IPR050108">
    <property type="entry name" value="CDK"/>
</dbReference>
<keyword evidence="3" id="KW-0723">Serine/threonine-protein kinase</keyword>
<keyword evidence="11" id="KW-1185">Reference proteome</keyword>
<comment type="caution">
    <text evidence="10">The sequence shown here is derived from an EMBL/GenBank/DDBJ whole genome shotgun (WGS) entry which is preliminary data.</text>
</comment>
<evidence type="ECO:0000256" key="3">
    <source>
        <dbReference type="ARBA" id="ARBA00022527"/>
    </source>
</evidence>
<dbReference type="PANTHER" id="PTHR24056:SF546">
    <property type="entry name" value="CYCLIN-DEPENDENT KINASE 12"/>
    <property type="match status" value="1"/>
</dbReference>
<organism evidence="10 11">
    <name type="scientific">Grifola frondosa</name>
    <name type="common">Maitake</name>
    <name type="synonym">Polyporus frondosus</name>
    <dbReference type="NCBI Taxonomy" id="5627"/>
    <lineage>
        <taxon>Eukaryota</taxon>
        <taxon>Fungi</taxon>
        <taxon>Dikarya</taxon>
        <taxon>Basidiomycota</taxon>
        <taxon>Agaricomycotina</taxon>
        <taxon>Agaricomycetes</taxon>
        <taxon>Polyporales</taxon>
        <taxon>Grifolaceae</taxon>
        <taxon>Grifola</taxon>
    </lineage>
</organism>
<dbReference type="InterPro" id="IPR000719">
    <property type="entry name" value="Prot_kinase_dom"/>
</dbReference>
<dbReference type="InterPro" id="IPR008271">
    <property type="entry name" value="Ser/Thr_kinase_AS"/>
</dbReference>
<dbReference type="EMBL" id="LUGG01000014">
    <property type="protein sequence ID" value="OBZ70200.1"/>
    <property type="molecule type" value="Genomic_DNA"/>
</dbReference>
<dbReference type="PROSITE" id="PS50011">
    <property type="entry name" value="PROTEIN_KINASE_DOM"/>
    <property type="match status" value="1"/>
</dbReference>
<evidence type="ECO:0000313" key="10">
    <source>
        <dbReference type="EMBL" id="OBZ70200.1"/>
    </source>
</evidence>
<dbReference type="EC" id="2.7.11.23" evidence="2"/>
<evidence type="ECO:0000256" key="2">
    <source>
        <dbReference type="ARBA" id="ARBA00012409"/>
    </source>
</evidence>
<dbReference type="GO" id="GO:0008353">
    <property type="term" value="F:RNA polymerase II CTD heptapeptide repeat kinase activity"/>
    <property type="evidence" value="ECO:0007669"/>
    <property type="project" value="UniProtKB-EC"/>
</dbReference>
<dbReference type="CDD" id="cd07840">
    <property type="entry name" value="STKc_CDK9_like"/>
    <property type="match status" value="1"/>
</dbReference>
<comment type="catalytic activity">
    <reaction evidence="8">
        <text>[DNA-directed RNA polymerase] + ATP = phospho-[DNA-directed RNA polymerase] + ADP + H(+)</text>
        <dbReference type="Rhea" id="RHEA:10216"/>
        <dbReference type="Rhea" id="RHEA-COMP:11321"/>
        <dbReference type="Rhea" id="RHEA-COMP:11322"/>
        <dbReference type="ChEBI" id="CHEBI:15378"/>
        <dbReference type="ChEBI" id="CHEBI:30616"/>
        <dbReference type="ChEBI" id="CHEBI:43176"/>
        <dbReference type="ChEBI" id="CHEBI:68546"/>
        <dbReference type="ChEBI" id="CHEBI:456216"/>
        <dbReference type="EC" id="2.7.11.23"/>
    </reaction>
</comment>
<dbReference type="STRING" id="5627.A0A1C7LZR6"/>
<protein>
    <recommendedName>
        <fullName evidence="2">[RNA-polymerase]-subunit kinase</fullName>
        <ecNumber evidence="2">2.7.11.23</ecNumber>
    </recommendedName>
</protein>
<dbReference type="Gene3D" id="3.30.200.20">
    <property type="entry name" value="Phosphorylase Kinase, domain 1"/>
    <property type="match status" value="1"/>
</dbReference>
<dbReference type="PANTHER" id="PTHR24056">
    <property type="entry name" value="CELL DIVISION PROTEIN KINASE"/>
    <property type="match status" value="1"/>
</dbReference>
<dbReference type="SMART" id="SM00220">
    <property type="entry name" value="S_TKc"/>
    <property type="match status" value="1"/>
</dbReference>
<keyword evidence="7" id="KW-0067">ATP-binding</keyword>
<evidence type="ECO:0000256" key="5">
    <source>
        <dbReference type="ARBA" id="ARBA00022741"/>
    </source>
</evidence>
<name>A0A1C7LZR6_GRIFR</name>
<keyword evidence="5" id="KW-0547">Nucleotide-binding</keyword>
<gene>
    <name evidence="10" type="primary">lsk1</name>
    <name evidence="10" type="ORF">A0H81_10032</name>
</gene>
<evidence type="ECO:0000256" key="4">
    <source>
        <dbReference type="ARBA" id="ARBA00022679"/>
    </source>
</evidence>
<dbReference type="GO" id="GO:0032968">
    <property type="term" value="P:positive regulation of transcription elongation by RNA polymerase II"/>
    <property type="evidence" value="ECO:0007669"/>
    <property type="project" value="TreeGrafter"/>
</dbReference>
<comment type="similarity">
    <text evidence="1">Belongs to the protein kinase superfamily. CMGC Ser/Thr protein kinase family. CDC2/CDKX subfamily.</text>
</comment>
<evidence type="ECO:0000256" key="7">
    <source>
        <dbReference type="ARBA" id="ARBA00022840"/>
    </source>
</evidence>
<evidence type="ECO:0000259" key="9">
    <source>
        <dbReference type="PROSITE" id="PS50011"/>
    </source>
</evidence>
<accession>A0A1C7LZR6</accession>
<dbReference type="Proteomes" id="UP000092993">
    <property type="component" value="Unassembled WGS sequence"/>
</dbReference>
<dbReference type="OrthoDB" id="204883at2759"/>
<sequence length="304" mass="34998">MGDSSRSRGSGWKQSEMDFLSRPCVKSKLLQSLRHENVVRLYEMLVSNGSVYMVFEYMDHDLTGVLSQTQFNFTDAHLKSFCRQMLAGLAYLHHKGVIHRDIKGSNILINNRGELKLADFGLARFYQKRRRSDYTNRVITLWYRPPELLFGTTVYGPEVDMWSAGCIMLELFTKKPVFQGNDEIHQLDVIYKILGTPTVERWPAVTSLPWYELVKPKDVIPNHFRELFDKWLSPAGLDLAERLLAYDPAQRVTAAQALEAPYFHQEQPLPAAPVGLSSLQGEWHELETKRERAKKRRKVEGGAQ</sequence>
<evidence type="ECO:0000256" key="1">
    <source>
        <dbReference type="ARBA" id="ARBA00006485"/>
    </source>
</evidence>
<dbReference type="SUPFAM" id="SSF56112">
    <property type="entry name" value="Protein kinase-like (PK-like)"/>
    <property type="match status" value="1"/>
</dbReference>
<evidence type="ECO:0000256" key="8">
    <source>
        <dbReference type="ARBA" id="ARBA00049280"/>
    </source>
</evidence>
<dbReference type="AlphaFoldDB" id="A0A1C7LZR6"/>
<dbReference type="FunFam" id="1.10.510.10:FF:000415">
    <property type="entry name" value="CMGC/CDK/CRK7 protein kinase, variant"/>
    <property type="match status" value="1"/>
</dbReference>
<feature type="domain" description="Protein kinase" evidence="9">
    <location>
        <begin position="1"/>
        <end position="263"/>
    </location>
</feature>
<dbReference type="Gene3D" id="1.10.510.10">
    <property type="entry name" value="Transferase(Phosphotransferase) domain 1"/>
    <property type="match status" value="1"/>
</dbReference>
<dbReference type="OMA" id="QVKYYME"/>
<dbReference type="GO" id="GO:0030332">
    <property type="term" value="F:cyclin binding"/>
    <property type="evidence" value="ECO:0007669"/>
    <property type="project" value="TreeGrafter"/>
</dbReference>
<dbReference type="GO" id="GO:0005524">
    <property type="term" value="F:ATP binding"/>
    <property type="evidence" value="ECO:0007669"/>
    <property type="project" value="UniProtKB-KW"/>
</dbReference>
<keyword evidence="4" id="KW-0808">Transferase</keyword>
<dbReference type="GO" id="GO:0008024">
    <property type="term" value="C:cyclin/CDK positive transcription elongation factor complex"/>
    <property type="evidence" value="ECO:0007669"/>
    <property type="project" value="TreeGrafter"/>
</dbReference>